<evidence type="ECO:0000313" key="3">
    <source>
        <dbReference type="EMBL" id="QHT24013.1"/>
    </source>
</evidence>
<dbReference type="PRINTS" id="PR00625">
    <property type="entry name" value="JDOMAIN"/>
</dbReference>
<dbReference type="SUPFAM" id="SSF46565">
    <property type="entry name" value="Chaperone J-domain"/>
    <property type="match status" value="1"/>
</dbReference>
<dbReference type="GO" id="GO:0051082">
    <property type="term" value="F:unfolded protein binding"/>
    <property type="evidence" value="ECO:0007669"/>
    <property type="project" value="InterPro"/>
</dbReference>
<dbReference type="InterPro" id="IPR036869">
    <property type="entry name" value="J_dom_sf"/>
</dbReference>
<dbReference type="Gene3D" id="2.60.260.20">
    <property type="entry name" value="Urease metallochaperone UreE, N-terminal domain"/>
    <property type="match status" value="2"/>
</dbReference>
<dbReference type="AlphaFoldDB" id="A0A6C0E6D6"/>
<dbReference type="InterPro" id="IPR051339">
    <property type="entry name" value="DnaJ_subfamily_B"/>
</dbReference>
<name>A0A6C0E6D6_9ZZZZ</name>
<feature type="domain" description="J" evidence="2">
    <location>
        <begin position="4"/>
        <end position="68"/>
    </location>
</feature>
<dbReference type="SUPFAM" id="SSF49493">
    <property type="entry name" value="HSP40/DnaJ peptide-binding domain"/>
    <property type="match status" value="2"/>
</dbReference>
<dbReference type="GO" id="GO:0051087">
    <property type="term" value="F:protein-folding chaperone binding"/>
    <property type="evidence" value="ECO:0007669"/>
    <property type="project" value="TreeGrafter"/>
</dbReference>
<dbReference type="InterPro" id="IPR001623">
    <property type="entry name" value="DnaJ_domain"/>
</dbReference>
<dbReference type="GO" id="GO:0006457">
    <property type="term" value="P:protein folding"/>
    <property type="evidence" value="ECO:0007669"/>
    <property type="project" value="InterPro"/>
</dbReference>
<dbReference type="Gene3D" id="1.10.287.110">
    <property type="entry name" value="DnaJ domain"/>
    <property type="match status" value="1"/>
</dbReference>
<dbReference type="CDD" id="cd06257">
    <property type="entry name" value="DnaJ"/>
    <property type="match status" value="1"/>
</dbReference>
<dbReference type="Pfam" id="PF01556">
    <property type="entry name" value="DnaJ_C"/>
    <property type="match status" value="1"/>
</dbReference>
<dbReference type="InterPro" id="IPR008971">
    <property type="entry name" value="HSP40/DnaJ_pept-bd"/>
</dbReference>
<dbReference type="PANTHER" id="PTHR24078">
    <property type="entry name" value="DNAJ HOMOLOG SUBFAMILY C MEMBER"/>
    <property type="match status" value="1"/>
</dbReference>
<dbReference type="InterPro" id="IPR002939">
    <property type="entry name" value="DnaJ_C"/>
</dbReference>
<dbReference type="GO" id="GO:0005829">
    <property type="term" value="C:cytosol"/>
    <property type="evidence" value="ECO:0007669"/>
    <property type="project" value="TreeGrafter"/>
</dbReference>
<accession>A0A6C0E6D6</accession>
<dbReference type="EMBL" id="MN739736">
    <property type="protein sequence ID" value="QHT24013.1"/>
    <property type="molecule type" value="Genomic_DNA"/>
</dbReference>
<sequence length="313" mass="34759">MEDSHYTTLGVDENASHDDIKKAFRVLSLKWHPDRNNEPGAVEKFQKINEAYEHIGDDEKRSVYDAQRRNPFSKLGMGGMNGMGGGMEHDILNAFFGGLGGMGGLGAMFQGGGGFPGGVQMFTTSMDGTGRTNVRVVHKPSPISKNITITMEQVYAGCKVPVEIERHLIENNMRVLEKETIYVDIPPGIDEGEIICIPDKGNSINGSKSDVKVFVKIAPDPVFQRSGLDLIINQKISFKDSLCGFSIEFKYINGKVYTLNNANGTIIYTNYKKVMPNMGLKRDNHTGNMIINFNVDYPEKLTDEQVEKLRNIL</sequence>
<evidence type="ECO:0000259" key="2">
    <source>
        <dbReference type="PROSITE" id="PS50076"/>
    </source>
</evidence>
<dbReference type="Pfam" id="PF00226">
    <property type="entry name" value="DnaJ"/>
    <property type="match status" value="1"/>
</dbReference>
<proteinExistence type="predicted"/>
<keyword evidence="1" id="KW-0143">Chaperone</keyword>
<dbReference type="CDD" id="cd10747">
    <property type="entry name" value="DnaJ_C"/>
    <property type="match status" value="1"/>
</dbReference>
<dbReference type="PROSITE" id="PS50076">
    <property type="entry name" value="DNAJ_2"/>
    <property type="match status" value="1"/>
</dbReference>
<evidence type="ECO:0000256" key="1">
    <source>
        <dbReference type="ARBA" id="ARBA00023186"/>
    </source>
</evidence>
<dbReference type="PANTHER" id="PTHR24078:SF553">
    <property type="entry name" value="DNAJ HOMOLOG SUBFAMILY B MEMBER 5"/>
    <property type="match status" value="1"/>
</dbReference>
<protein>
    <recommendedName>
        <fullName evidence="2">J domain-containing protein</fullName>
    </recommendedName>
</protein>
<dbReference type="SMART" id="SM00271">
    <property type="entry name" value="DnaJ"/>
    <property type="match status" value="1"/>
</dbReference>
<reference evidence="3" key="1">
    <citation type="journal article" date="2020" name="Nature">
        <title>Giant virus diversity and host interactions through global metagenomics.</title>
        <authorList>
            <person name="Schulz F."/>
            <person name="Roux S."/>
            <person name="Paez-Espino D."/>
            <person name="Jungbluth S."/>
            <person name="Walsh D.A."/>
            <person name="Denef V.J."/>
            <person name="McMahon K.D."/>
            <person name="Konstantinidis K.T."/>
            <person name="Eloe-Fadrosh E.A."/>
            <person name="Kyrpides N.C."/>
            <person name="Woyke T."/>
        </authorList>
    </citation>
    <scope>NUCLEOTIDE SEQUENCE</scope>
    <source>
        <strain evidence="3">GVMAG-M-3300023179-132</strain>
    </source>
</reference>
<organism evidence="3">
    <name type="scientific">viral metagenome</name>
    <dbReference type="NCBI Taxonomy" id="1070528"/>
    <lineage>
        <taxon>unclassified sequences</taxon>
        <taxon>metagenomes</taxon>
        <taxon>organismal metagenomes</taxon>
    </lineage>
</organism>